<gene>
    <name evidence="2" type="ORF">Sango_0915900</name>
</gene>
<dbReference type="CDD" id="cd06222">
    <property type="entry name" value="RNase_H_like"/>
    <property type="match status" value="1"/>
</dbReference>
<dbReference type="Proteomes" id="UP001289374">
    <property type="component" value="Unassembled WGS sequence"/>
</dbReference>
<reference evidence="2" key="1">
    <citation type="submission" date="2020-06" db="EMBL/GenBank/DDBJ databases">
        <authorList>
            <person name="Li T."/>
            <person name="Hu X."/>
            <person name="Zhang T."/>
            <person name="Song X."/>
            <person name="Zhang H."/>
            <person name="Dai N."/>
            <person name="Sheng W."/>
            <person name="Hou X."/>
            <person name="Wei L."/>
        </authorList>
    </citation>
    <scope>NUCLEOTIDE SEQUENCE</scope>
    <source>
        <strain evidence="2">K16</strain>
        <tissue evidence="2">Leaf</tissue>
    </source>
</reference>
<dbReference type="PANTHER" id="PTHR33116">
    <property type="entry name" value="REVERSE TRANSCRIPTASE ZINC-BINDING DOMAIN-CONTAINING PROTEIN-RELATED-RELATED"/>
    <property type="match status" value="1"/>
</dbReference>
<evidence type="ECO:0000313" key="3">
    <source>
        <dbReference type="Proteomes" id="UP001289374"/>
    </source>
</evidence>
<keyword evidence="3" id="KW-1185">Reference proteome</keyword>
<organism evidence="2 3">
    <name type="scientific">Sesamum angolense</name>
    <dbReference type="NCBI Taxonomy" id="2727404"/>
    <lineage>
        <taxon>Eukaryota</taxon>
        <taxon>Viridiplantae</taxon>
        <taxon>Streptophyta</taxon>
        <taxon>Embryophyta</taxon>
        <taxon>Tracheophyta</taxon>
        <taxon>Spermatophyta</taxon>
        <taxon>Magnoliopsida</taxon>
        <taxon>eudicotyledons</taxon>
        <taxon>Gunneridae</taxon>
        <taxon>Pentapetalae</taxon>
        <taxon>asterids</taxon>
        <taxon>lamiids</taxon>
        <taxon>Lamiales</taxon>
        <taxon>Pedaliaceae</taxon>
        <taxon>Sesamum</taxon>
    </lineage>
</organism>
<dbReference type="Pfam" id="PF13966">
    <property type="entry name" value="zf-RVT"/>
    <property type="match status" value="1"/>
</dbReference>
<dbReference type="GO" id="GO:0004523">
    <property type="term" value="F:RNA-DNA hybrid ribonuclease activity"/>
    <property type="evidence" value="ECO:0007669"/>
    <property type="project" value="InterPro"/>
</dbReference>
<dbReference type="PROSITE" id="PS50878">
    <property type="entry name" value="RT_POL"/>
    <property type="match status" value="1"/>
</dbReference>
<evidence type="ECO:0000259" key="1">
    <source>
        <dbReference type="PROSITE" id="PS50878"/>
    </source>
</evidence>
<accession>A0AAE1WY21</accession>
<dbReference type="SUPFAM" id="SSF53098">
    <property type="entry name" value="Ribonuclease H-like"/>
    <property type="match status" value="1"/>
</dbReference>
<dbReference type="GO" id="GO:0003676">
    <property type="term" value="F:nucleic acid binding"/>
    <property type="evidence" value="ECO:0007669"/>
    <property type="project" value="InterPro"/>
</dbReference>
<dbReference type="PANTHER" id="PTHR33116:SF86">
    <property type="entry name" value="REVERSE TRANSCRIPTASE DOMAIN-CONTAINING PROTEIN"/>
    <property type="match status" value="1"/>
</dbReference>
<dbReference type="InterPro" id="IPR002156">
    <property type="entry name" value="RNaseH_domain"/>
</dbReference>
<dbReference type="Gene3D" id="3.30.420.10">
    <property type="entry name" value="Ribonuclease H-like superfamily/Ribonuclease H"/>
    <property type="match status" value="1"/>
</dbReference>
<comment type="caution">
    <text evidence="2">The sequence shown here is derived from an EMBL/GenBank/DDBJ whole genome shotgun (WGS) entry which is preliminary data.</text>
</comment>
<protein>
    <submittedName>
        <fullName evidence="2">Mitochondrial protein</fullName>
    </submittedName>
</protein>
<reference evidence="2" key="2">
    <citation type="journal article" date="2024" name="Plant">
        <title>Genomic evolution and insights into agronomic trait innovations of Sesamum species.</title>
        <authorList>
            <person name="Miao H."/>
            <person name="Wang L."/>
            <person name="Qu L."/>
            <person name="Liu H."/>
            <person name="Sun Y."/>
            <person name="Le M."/>
            <person name="Wang Q."/>
            <person name="Wei S."/>
            <person name="Zheng Y."/>
            <person name="Lin W."/>
            <person name="Duan Y."/>
            <person name="Cao H."/>
            <person name="Xiong S."/>
            <person name="Wang X."/>
            <person name="Wei L."/>
            <person name="Li C."/>
            <person name="Ma Q."/>
            <person name="Ju M."/>
            <person name="Zhao R."/>
            <person name="Li G."/>
            <person name="Mu C."/>
            <person name="Tian Q."/>
            <person name="Mei H."/>
            <person name="Zhang T."/>
            <person name="Gao T."/>
            <person name="Zhang H."/>
        </authorList>
    </citation>
    <scope>NUCLEOTIDE SEQUENCE</scope>
    <source>
        <strain evidence="2">K16</strain>
    </source>
</reference>
<dbReference type="InterPro" id="IPR012337">
    <property type="entry name" value="RNaseH-like_sf"/>
</dbReference>
<sequence length="650" mass="72273">MLSGKQFGSLIPERGLRQGDPLSPYLFLLCTEAFSSLLQLAEWEGRIQGVSVCQAAPSISHLLFADDTLIFCRASMESTQAVLDTLEVYRKASGQEINFAKSSVAFSKSTREDLCSSIVTALTIRRENKMELYLGLPSKVARSKKEMFSTIRDRIWKKISGWNAKLLSQAGREVLIKAVLQAIPICYGLLSASGHIVKGDSELLSRVLRARYFPSGDIFSAALGTRPSFTWRSLMAAQYLFRAGCRWAPSDLNHLRVADLIDPETSDWKVDLVQQLFWPLDSSIILTIPISIHGEEDLMVWHYSRNGYFSVRSAYHLAMTIEDRPCSSDCGAKESQWWRKVWQARVPNKVKVFVWRACLNALPTGSNLNKRMGLHAVCPFCHDEAEDILHILAGCTFARQVWGLASLGADLSHRTNQGVIEWMQAGASQMNSQRFGLFLCVCWVIWWFRNQRAMDGTRVEPVHASDFAAQYLDSYLSQVDASARPVSSSSSAVWFAPSADCVKINFDGAVFAAEGAIGVGIVARDSQGQCMAWLSHRVFRAGVERWPRRGCSEAIQLAVRKGWRKVVIEGDCASLIRKLADGTRDSSLLDPVVADILKYAVNFHSVFSWVNRSGNAVAHHLAQSAVSRVEGTSVVSPTMLDLLSADFQLQ</sequence>
<dbReference type="InterPro" id="IPR036397">
    <property type="entry name" value="RNaseH_sf"/>
</dbReference>
<dbReference type="InterPro" id="IPR044730">
    <property type="entry name" value="RNase_H-like_dom_plant"/>
</dbReference>
<dbReference type="InterPro" id="IPR026960">
    <property type="entry name" value="RVT-Znf"/>
</dbReference>
<dbReference type="InterPro" id="IPR000477">
    <property type="entry name" value="RT_dom"/>
</dbReference>
<dbReference type="EMBL" id="JACGWL010000005">
    <property type="protein sequence ID" value="KAK4401752.1"/>
    <property type="molecule type" value="Genomic_DNA"/>
</dbReference>
<evidence type="ECO:0000313" key="2">
    <source>
        <dbReference type="EMBL" id="KAK4401752.1"/>
    </source>
</evidence>
<name>A0AAE1WY21_9LAMI</name>
<dbReference type="Pfam" id="PF00078">
    <property type="entry name" value="RVT_1"/>
    <property type="match status" value="1"/>
</dbReference>
<feature type="domain" description="Reverse transcriptase" evidence="1">
    <location>
        <begin position="1"/>
        <end position="138"/>
    </location>
</feature>
<dbReference type="Pfam" id="PF13456">
    <property type="entry name" value="RVT_3"/>
    <property type="match status" value="1"/>
</dbReference>
<proteinExistence type="predicted"/>
<dbReference type="AlphaFoldDB" id="A0AAE1WY21"/>